<evidence type="ECO:0000256" key="2">
    <source>
        <dbReference type="ARBA" id="ARBA00034103"/>
    </source>
</evidence>
<dbReference type="Pfam" id="PF12937">
    <property type="entry name" value="F-box-like"/>
    <property type="match status" value="1"/>
</dbReference>
<dbReference type="Proteomes" id="UP000038045">
    <property type="component" value="Unplaced"/>
</dbReference>
<dbReference type="InterPro" id="IPR013320">
    <property type="entry name" value="ConA-like_dom_sf"/>
</dbReference>
<dbReference type="SMART" id="SM00449">
    <property type="entry name" value="SPRY"/>
    <property type="match status" value="1"/>
</dbReference>
<dbReference type="InterPro" id="IPR001870">
    <property type="entry name" value="B30.2/SPRY"/>
</dbReference>
<dbReference type="SUPFAM" id="SSF81383">
    <property type="entry name" value="F-box domain"/>
    <property type="match status" value="1"/>
</dbReference>
<dbReference type="GO" id="GO:0019005">
    <property type="term" value="C:SCF ubiquitin ligase complex"/>
    <property type="evidence" value="ECO:0007669"/>
    <property type="project" value="TreeGrafter"/>
</dbReference>
<name>A0A0N5A1D5_PARTI</name>
<dbReference type="PANTHER" id="PTHR12245">
    <property type="entry name" value="SPRY DOMAIN CONTAINING SOCS BOX PROTEIN"/>
    <property type="match status" value="1"/>
</dbReference>
<evidence type="ECO:0000313" key="5">
    <source>
        <dbReference type="Proteomes" id="UP000038045"/>
    </source>
</evidence>
<accession>A0A0N5A1D5</accession>
<evidence type="ECO:0000259" key="4">
    <source>
        <dbReference type="PROSITE" id="PS50188"/>
    </source>
</evidence>
<evidence type="ECO:0000313" key="6">
    <source>
        <dbReference type="WBParaSite" id="PTRK_0001543400.1"/>
    </source>
</evidence>
<dbReference type="Gene3D" id="1.20.1280.50">
    <property type="match status" value="1"/>
</dbReference>
<organism evidence="5 6">
    <name type="scientific">Parastrongyloides trichosuri</name>
    <name type="common">Possum-specific nematode worm</name>
    <dbReference type="NCBI Taxonomy" id="131310"/>
    <lineage>
        <taxon>Eukaryota</taxon>
        <taxon>Metazoa</taxon>
        <taxon>Ecdysozoa</taxon>
        <taxon>Nematoda</taxon>
        <taxon>Chromadorea</taxon>
        <taxon>Rhabditida</taxon>
        <taxon>Tylenchina</taxon>
        <taxon>Panagrolaimomorpha</taxon>
        <taxon>Strongyloidoidea</taxon>
        <taxon>Strongyloididae</taxon>
        <taxon>Parastrongyloides</taxon>
    </lineage>
</organism>
<dbReference type="InterPro" id="IPR001810">
    <property type="entry name" value="F-box_dom"/>
</dbReference>
<evidence type="ECO:0000256" key="1">
    <source>
        <dbReference type="ARBA" id="ARBA00023018"/>
    </source>
</evidence>
<dbReference type="InterPro" id="IPR036047">
    <property type="entry name" value="F-box-like_dom_sf"/>
</dbReference>
<comment type="subcellular location">
    <subcellularLocation>
        <location evidence="2">Synapse</location>
    </subcellularLocation>
</comment>
<evidence type="ECO:0000259" key="3">
    <source>
        <dbReference type="PROSITE" id="PS50181"/>
    </source>
</evidence>
<dbReference type="PROSITE" id="PS50188">
    <property type="entry name" value="B302_SPRY"/>
    <property type="match status" value="1"/>
</dbReference>
<dbReference type="PROSITE" id="PS50181">
    <property type="entry name" value="FBOX"/>
    <property type="match status" value="1"/>
</dbReference>
<sequence length="257" mass="29051">MMNYIDAEHLPQFALQFIFSYLPLKDIQNCMLVCKRWNVILEHYSDSFWRERFSKLTNKSTMKDLVMFNIFKKSISKVRAIKYSWNSKDGSKNMYVKPNGITVHRHPVAQSTDGVRGSIGVKSGIHTWEIIWEGPLGTVAIVGIATKHAALHCPGYHPLLGSDDQSWGWNLVNGNLQHNGEILSIYPKKNNAPKYKIGEKIRMILDCDQGLLYFEKGNDFLGIAFEDIPPLKLFPAICAVYGNTEVSMVYAGPPLVG</sequence>
<dbReference type="GO" id="GO:0060386">
    <property type="term" value="P:synapse assembly involved in innervation"/>
    <property type="evidence" value="ECO:0007669"/>
    <property type="project" value="TreeGrafter"/>
</dbReference>
<dbReference type="GO" id="GO:0043161">
    <property type="term" value="P:proteasome-mediated ubiquitin-dependent protein catabolic process"/>
    <property type="evidence" value="ECO:0007669"/>
    <property type="project" value="TreeGrafter"/>
</dbReference>
<feature type="domain" description="B30.2/SPRY" evidence="4">
    <location>
        <begin position="63"/>
        <end position="255"/>
    </location>
</feature>
<dbReference type="SUPFAM" id="SSF49899">
    <property type="entry name" value="Concanavalin A-like lectins/glucanases"/>
    <property type="match status" value="1"/>
</dbReference>
<keyword evidence="1" id="KW-0770">Synapse</keyword>
<dbReference type="InterPro" id="IPR043136">
    <property type="entry name" value="B30.2/SPRY_sf"/>
</dbReference>
<dbReference type="GO" id="GO:0045202">
    <property type="term" value="C:synapse"/>
    <property type="evidence" value="ECO:0007669"/>
    <property type="project" value="UniProtKB-SubCell"/>
</dbReference>
<protein>
    <submittedName>
        <fullName evidence="6">F-box/SPRY domain-containing protein 1</fullName>
    </submittedName>
</protein>
<dbReference type="STRING" id="131310.A0A0N5A1D5"/>
<dbReference type="AlphaFoldDB" id="A0A0N5A1D5"/>
<feature type="domain" description="F-box" evidence="3">
    <location>
        <begin position="4"/>
        <end position="52"/>
    </location>
</feature>
<dbReference type="PANTHER" id="PTHR12245:SF7">
    <property type="entry name" value="F-BOX_SPRY DOMAIN-CONTAINING PROTEIN 1"/>
    <property type="match status" value="1"/>
</dbReference>
<dbReference type="InterPro" id="IPR050672">
    <property type="entry name" value="FBXO45-Fsn/SPSB_families"/>
</dbReference>
<dbReference type="WBParaSite" id="PTRK_0001543400.1">
    <property type="protein sequence ID" value="PTRK_0001543400.1"/>
    <property type="gene ID" value="PTRK_0001543400"/>
</dbReference>
<dbReference type="InterPro" id="IPR003877">
    <property type="entry name" value="SPRY_dom"/>
</dbReference>
<dbReference type="Pfam" id="PF00622">
    <property type="entry name" value="SPRY"/>
    <property type="match status" value="1"/>
</dbReference>
<keyword evidence="5" id="KW-1185">Reference proteome</keyword>
<reference evidence="6" key="1">
    <citation type="submission" date="2017-02" db="UniProtKB">
        <authorList>
            <consortium name="WormBaseParasite"/>
        </authorList>
    </citation>
    <scope>IDENTIFICATION</scope>
</reference>
<dbReference type="Gene3D" id="2.60.120.920">
    <property type="match status" value="1"/>
</dbReference>
<proteinExistence type="predicted"/>